<dbReference type="EMBL" id="JBJKBG010000005">
    <property type="protein sequence ID" value="KAL3739651.1"/>
    <property type="molecule type" value="Genomic_DNA"/>
</dbReference>
<evidence type="ECO:0000313" key="3">
    <source>
        <dbReference type="Proteomes" id="UP001634007"/>
    </source>
</evidence>
<gene>
    <name evidence="2" type="ORF">ACJRO7_020982</name>
</gene>
<reference evidence="2 3" key="1">
    <citation type="submission" date="2024-11" db="EMBL/GenBank/DDBJ databases">
        <title>Chromosome-level genome assembly of Eucalyptus globulus Labill. provides insights into its genome evolution.</title>
        <authorList>
            <person name="Li X."/>
        </authorList>
    </citation>
    <scope>NUCLEOTIDE SEQUENCE [LARGE SCALE GENOMIC DNA]</scope>
    <source>
        <strain evidence="2">CL2024</strain>
        <tissue evidence="2">Fresh tender leaves</tissue>
    </source>
</reference>
<comment type="caution">
    <text evidence="2">The sequence shown here is derived from an EMBL/GenBank/DDBJ whole genome shotgun (WGS) entry which is preliminary data.</text>
</comment>
<keyword evidence="3" id="KW-1185">Reference proteome</keyword>
<proteinExistence type="predicted"/>
<dbReference type="Gene3D" id="3.40.140.10">
    <property type="entry name" value="Cytidine Deaminase, domain 2"/>
    <property type="match status" value="1"/>
</dbReference>
<dbReference type="InterPro" id="IPR016193">
    <property type="entry name" value="Cytidine_deaminase-like"/>
</dbReference>
<dbReference type="SUPFAM" id="SSF53927">
    <property type="entry name" value="Cytidine deaminase-like"/>
    <property type="match status" value="1"/>
</dbReference>
<evidence type="ECO:0000313" key="2">
    <source>
        <dbReference type="EMBL" id="KAL3739651.1"/>
    </source>
</evidence>
<evidence type="ECO:0000256" key="1">
    <source>
        <dbReference type="ARBA" id="ARBA00022801"/>
    </source>
</evidence>
<dbReference type="GO" id="GO:0016787">
    <property type="term" value="F:hydrolase activity"/>
    <property type="evidence" value="ECO:0007669"/>
    <property type="project" value="UniProtKB-KW"/>
</dbReference>
<dbReference type="Proteomes" id="UP001634007">
    <property type="component" value="Unassembled WGS sequence"/>
</dbReference>
<name>A0ABD3KIE4_EUCGL</name>
<sequence length="150" mass="16460">METSDVASGERFSPELALDSLEVPVGHLTVTGRNSTNETRNRTGFLSAEVAEKYSACSLYVICELCIMCAAALSIIGIKEVYYDCTNDKCVGCGSILLLHQVALRNELDQGFGTMASKAISLLQDFYEQENPNAGHWLHKNPFRSLIHQG</sequence>
<dbReference type="PANTHER" id="PTHR11079:SF149">
    <property type="entry name" value="TRNA-SPECIFIC ADENOSINE DEAMINASE 2"/>
    <property type="match status" value="1"/>
</dbReference>
<dbReference type="PANTHER" id="PTHR11079">
    <property type="entry name" value="CYTOSINE DEAMINASE FAMILY MEMBER"/>
    <property type="match status" value="1"/>
</dbReference>
<dbReference type="AlphaFoldDB" id="A0ABD3KIE4"/>
<protein>
    <submittedName>
        <fullName evidence="2">Uncharacterized protein</fullName>
    </submittedName>
</protein>
<keyword evidence="1" id="KW-0378">Hydrolase</keyword>
<accession>A0ABD3KIE4</accession>
<organism evidence="2 3">
    <name type="scientific">Eucalyptus globulus</name>
    <name type="common">Tasmanian blue gum</name>
    <dbReference type="NCBI Taxonomy" id="34317"/>
    <lineage>
        <taxon>Eukaryota</taxon>
        <taxon>Viridiplantae</taxon>
        <taxon>Streptophyta</taxon>
        <taxon>Embryophyta</taxon>
        <taxon>Tracheophyta</taxon>
        <taxon>Spermatophyta</taxon>
        <taxon>Magnoliopsida</taxon>
        <taxon>eudicotyledons</taxon>
        <taxon>Gunneridae</taxon>
        <taxon>Pentapetalae</taxon>
        <taxon>rosids</taxon>
        <taxon>malvids</taxon>
        <taxon>Myrtales</taxon>
        <taxon>Myrtaceae</taxon>
        <taxon>Myrtoideae</taxon>
        <taxon>Eucalypteae</taxon>
        <taxon>Eucalyptus</taxon>
    </lineage>
</organism>